<evidence type="ECO:0000256" key="4">
    <source>
        <dbReference type="PROSITE-ProRule" id="PRU00461"/>
    </source>
</evidence>
<dbReference type="GO" id="GO:0005886">
    <property type="term" value="C:plasma membrane"/>
    <property type="evidence" value="ECO:0007669"/>
    <property type="project" value="UniProtKB-SubCell"/>
</dbReference>
<keyword evidence="6" id="KW-0812">Transmembrane</keyword>
<dbReference type="InterPro" id="IPR000742">
    <property type="entry name" value="EGF"/>
</dbReference>
<evidence type="ECO:0000256" key="6">
    <source>
        <dbReference type="SAM" id="Phobius"/>
    </source>
</evidence>
<keyword evidence="8" id="KW-0449">Lipoprotein</keyword>
<evidence type="ECO:0000256" key="2">
    <source>
        <dbReference type="ARBA" id="ARBA00022475"/>
    </source>
</evidence>
<evidence type="ECO:0000313" key="9">
    <source>
        <dbReference type="Proteomes" id="UP000230750"/>
    </source>
</evidence>
<accession>A0A2G8L833</accession>
<dbReference type="SMART" id="SM00181">
    <property type="entry name" value="EGF"/>
    <property type="match status" value="2"/>
</dbReference>
<dbReference type="Gene3D" id="2.120.10.30">
    <property type="entry name" value="TolB, C-terminal domain"/>
    <property type="match status" value="2"/>
</dbReference>
<feature type="compositionally biased region" description="Basic and acidic residues" evidence="5">
    <location>
        <begin position="32"/>
        <end position="42"/>
    </location>
</feature>
<name>A0A2G8L833_STIJA</name>
<feature type="domain" description="EGF-like" evidence="7">
    <location>
        <begin position="675"/>
        <end position="708"/>
    </location>
</feature>
<feature type="region of interest" description="Disordered" evidence="5">
    <location>
        <begin position="1"/>
        <end position="42"/>
    </location>
</feature>
<keyword evidence="3" id="KW-0732">Signal</keyword>
<protein>
    <submittedName>
        <fullName evidence="8">Putative low-density lipoprotein receptor-related protein 4 isoform X3</fullName>
    </submittedName>
</protein>
<dbReference type="PROSITE" id="PS51120">
    <property type="entry name" value="LDLRB"/>
    <property type="match status" value="8"/>
</dbReference>
<feature type="repeat" description="LDL-receptor class B" evidence="4">
    <location>
        <begin position="543"/>
        <end position="585"/>
    </location>
</feature>
<gene>
    <name evidence="8" type="ORF">BSL78_06663</name>
</gene>
<feature type="repeat" description="LDL-receptor class B" evidence="4">
    <location>
        <begin position="500"/>
        <end position="542"/>
    </location>
</feature>
<proteinExistence type="predicted"/>
<dbReference type="SMART" id="SM00135">
    <property type="entry name" value="LY"/>
    <property type="match status" value="10"/>
</dbReference>
<evidence type="ECO:0000256" key="3">
    <source>
        <dbReference type="ARBA" id="ARBA00022729"/>
    </source>
</evidence>
<dbReference type="InterPro" id="IPR050778">
    <property type="entry name" value="Cueball_EGF_LRP_Nidogen"/>
</dbReference>
<comment type="caution">
    <text evidence="8">The sequence shown here is derived from an EMBL/GenBank/DDBJ whole genome shotgun (WGS) entry which is preliminary data.</text>
</comment>
<keyword evidence="6" id="KW-1133">Transmembrane helix</keyword>
<feature type="repeat" description="LDL-receptor class B" evidence="4">
    <location>
        <begin position="139"/>
        <end position="181"/>
    </location>
</feature>
<dbReference type="PANTHER" id="PTHR46513">
    <property type="entry name" value="VITELLOGENIN RECEPTOR-LIKE PROTEIN-RELATED-RELATED"/>
    <property type="match status" value="1"/>
</dbReference>
<organism evidence="8 9">
    <name type="scientific">Stichopus japonicus</name>
    <name type="common">Sea cucumber</name>
    <dbReference type="NCBI Taxonomy" id="307972"/>
    <lineage>
        <taxon>Eukaryota</taxon>
        <taxon>Metazoa</taxon>
        <taxon>Echinodermata</taxon>
        <taxon>Eleutherozoa</taxon>
        <taxon>Echinozoa</taxon>
        <taxon>Holothuroidea</taxon>
        <taxon>Aspidochirotacea</taxon>
        <taxon>Aspidochirotida</taxon>
        <taxon>Stichopodidae</taxon>
        <taxon>Apostichopus</taxon>
    </lineage>
</organism>
<dbReference type="FunFam" id="2.120.10.30:FF:000008">
    <property type="entry name" value="Low-density lipoprotein receptor-related protein 4"/>
    <property type="match status" value="2"/>
</dbReference>
<evidence type="ECO:0000256" key="1">
    <source>
        <dbReference type="ARBA" id="ARBA00004251"/>
    </source>
</evidence>
<feature type="repeat" description="LDL-receptor class B" evidence="4">
    <location>
        <begin position="457"/>
        <end position="499"/>
    </location>
</feature>
<evidence type="ECO:0000313" key="8">
    <source>
        <dbReference type="EMBL" id="PIK56419.1"/>
    </source>
</evidence>
<feature type="compositionally biased region" description="Polar residues" evidence="5">
    <location>
        <begin position="1"/>
        <end position="19"/>
    </location>
</feature>
<keyword evidence="8" id="KW-0675">Receptor</keyword>
<feature type="repeat" description="LDL-receptor class B" evidence="4">
    <location>
        <begin position="182"/>
        <end position="224"/>
    </location>
</feature>
<dbReference type="Pfam" id="PF00058">
    <property type="entry name" value="Ldl_recept_b"/>
    <property type="match status" value="7"/>
</dbReference>
<feature type="repeat" description="LDL-receptor class B" evidence="4">
    <location>
        <begin position="225"/>
        <end position="267"/>
    </location>
</feature>
<dbReference type="EMBL" id="MRZV01000176">
    <property type="protein sequence ID" value="PIK56419.1"/>
    <property type="molecule type" value="Genomic_DNA"/>
</dbReference>
<dbReference type="STRING" id="307972.A0A2G8L833"/>
<keyword evidence="6" id="KW-0472">Membrane</keyword>
<dbReference type="OrthoDB" id="664115at2759"/>
<sequence length="966" mass="108033">MILTPTGRTGTISTSNGSTRRLAGTGGHRRRAGEVDGRKDIQQRQTAAVSPCGSNNGGCSHLCLLSPSSRTGYTCACPTGVVLGDDERTCHNGMDNFLIYSRRTQFHMISLDMPYISDVWVPIKELENAVALDVDILNERVFWSDIANRRISSANLDGSDLRVVIDVNIKTTDGIAVDQVSRKLYWTDADKNRLEVAELNGDSRLVLFDKKIDKPRAIYLYPEEGLIYWSDWGTEGRIERAWMDGQHREVIIEDLGWPNGLVIDKAEMKLYWIDAKREQLECSNLDGGNIRVLVQEHDMHPYAIHLHGDYVYWTDWHYQAIKRARKTDGSNMQTVIGNVTELMDMKAISRLDDIMANPCSTNNGGVPTSASSPPWGSLALARPVSTFRPMAKPAMMRLIFFSPPFSFSRTVPTDFLLFSSRTYIRRISFDTEDQNDVILPIKDFANIIALDYDSVGRKIYFSDVNQDVIMRANYDGTDVETVVRDRLKVVDGLAVDWIAGNLFWTNAGKDKIEVARLNGSSRKVIVDKALDEPRAIALCPNRGYLFWTDWGISPKIERSYLDGSGRSTLISNVHWPNGLTIDYEEERIYWTDANTGRIESANFNGEERRLVLGHLNSTFGITMFQNQLYWTDRVTYMIETVTKDSGSGRRAVLQNVDNLMDIKMVTPSRQTGQNPCADGNGGCTHLCLARPRGHICACPDVPNARLCSSIPGAPDLTPPTTSHPPLLETSTATTQTTDRRAPNQHPNLIPNNVPPANGINNQIPVINGATVKLDSDVYKNQTMFVLDIPGTFGILVYDRFQYHCCSPESESEGLCTRDGRMNQGGSLHPNAGILALLVACLLSIFTIFLLVLIVFIWRRQRRPRGCGYSQSSASYFADVRFNAISNEIAPNTHPDDRSITYCPKQHGKVSNAELARMLTDSNGGGACGPDPYMSKYIPTEKCNNGDHEYDAVLEFWEDEKFKPTRV</sequence>
<feature type="repeat" description="LDL-receptor class B" evidence="4">
    <location>
        <begin position="586"/>
        <end position="627"/>
    </location>
</feature>
<evidence type="ECO:0000259" key="7">
    <source>
        <dbReference type="SMART" id="SM00181"/>
    </source>
</evidence>
<dbReference type="SUPFAM" id="SSF57196">
    <property type="entry name" value="EGF/Laminin"/>
    <property type="match status" value="1"/>
</dbReference>
<dbReference type="Proteomes" id="UP000230750">
    <property type="component" value="Unassembled WGS sequence"/>
</dbReference>
<feature type="transmembrane region" description="Helical" evidence="6">
    <location>
        <begin position="831"/>
        <end position="857"/>
    </location>
</feature>
<dbReference type="AlphaFoldDB" id="A0A2G8L833"/>
<dbReference type="SUPFAM" id="SSF63825">
    <property type="entry name" value="YWTD domain"/>
    <property type="match status" value="2"/>
</dbReference>
<dbReference type="PANTHER" id="PTHR46513:SF41">
    <property type="entry name" value="LOW-DENSITY LIPOPROTEIN RECEPTOR-RELATED PROTEIN"/>
    <property type="match status" value="1"/>
</dbReference>
<comment type="subcellular location">
    <subcellularLocation>
        <location evidence="1">Cell membrane</location>
        <topology evidence="1">Single-pass type I membrane protein</topology>
    </subcellularLocation>
</comment>
<dbReference type="Pfam" id="PF14670">
    <property type="entry name" value="FXa_inhibition"/>
    <property type="match status" value="1"/>
</dbReference>
<evidence type="ECO:0000256" key="5">
    <source>
        <dbReference type="SAM" id="MobiDB-lite"/>
    </source>
</evidence>
<feature type="domain" description="EGF-like" evidence="7">
    <location>
        <begin position="51"/>
        <end position="91"/>
    </location>
</feature>
<dbReference type="InterPro" id="IPR000033">
    <property type="entry name" value="LDLR_classB_rpt"/>
</dbReference>
<keyword evidence="2" id="KW-1003">Cell membrane</keyword>
<feature type="repeat" description="LDL-receptor class B" evidence="4">
    <location>
        <begin position="268"/>
        <end position="310"/>
    </location>
</feature>
<dbReference type="Gene3D" id="2.10.25.10">
    <property type="entry name" value="Laminin"/>
    <property type="match status" value="1"/>
</dbReference>
<keyword evidence="9" id="KW-1185">Reference proteome</keyword>
<reference evidence="8 9" key="1">
    <citation type="journal article" date="2017" name="PLoS Biol.">
        <title>The sea cucumber genome provides insights into morphological evolution and visceral regeneration.</title>
        <authorList>
            <person name="Zhang X."/>
            <person name="Sun L."/>
            <person name="Yuan J."/>
            <person name="Sun Y."/>
            <person name="Gao Y."/>
            <person name="Zhang L."/>
            <person name="Li S."/>
            <person name="Dai H."/>
            <person name="Hamel J.F."/>
            <person name="Liu C."/>
            <person name="Yu Y."/>
            <person name="Liu S."/>
            <person name="Lin W."/>
            <person name="Guo K."/>
            <person name="Jin S."/>
            <person name="Xu P."/>
            <person name="Storey K.B."/>
            <person name="Huan P."/>
            <person name="Zhang T."/>
            <person name="Zhou Y."/>
            <person name="Zhang J."/>
            <person name="Lin C."/>
            <person name="Li X."/>
            <person name="Xing L."/>
            <person name="Huo D."/>
            <person name="Sun M."/>
            <person name="Wang L."/>
            <person name="Mercier A."/>
            <person name="Li F."/>
            <person name="Yang H."/>
            <person name="Xiang J."/>
        </authorList>
    </citation>
    <scope>NUCLEOTIDE SEQUENCE [LARGE SCALE GENOMIC DNA]</scope>
    <source>
        <strain evidence="8">Shaxun</strain>
        <tissue evidence="8">Muscle</tissue>
    </source>
</reference>
<dbReference type="InterPro" id="IPR011042">
    <property type="entry name" value="6-blade_b-propeller_TolB-like"/>
</dbReference>